<accession>A0A173LHY1</accession>
<gene>
    <name evidence="2" type="ORF">BJL86_1146</name>
</gene>
<dbReference type="Pfam" id="PF16951">
    <property type="entry name" value="MaAIMP_sms"/>
    <property type="match status" value="1"/>
</dbReference>
<keyword evidence="1" id="KW-0812">Transmembrane</keyword>
<dbReference type="STRING" id="499555.BJL86_1146"/>
<reference evidence="2 3" key="1">
    <citation type="submission" date="2016-06" db="EMBL/GenBank/DDBJ databases">
        <title>Complete genome sequence of a saline-alkali tolerant type strain Dietzia timorensis ID05-A0528T.</title>
        <authorList>
            <person name="Wu X."/>
        </authorList>
    </citation>
    <scope>NUCLEOTIDE SEQUENCE [LARGE SCALE GENOMIC DNA]</scope>
    <source>
        <strain evidence="2 3">ID05-A0528</strain>
    </source>
</reference>
<dbReference type="EMBL" id="CP015961">
    <property type="protein sequence ID" value="ANI91936.1"/>
    <property type="molecule type" value="Genomic_DNA"/>
</dbReference>
<evidence type="ECO:0000313" key="2">
    <source>
        <dbReference type="EMBL" id="ANI91936.1"/>
    </source>
</evidence>
<name>A0A173LHY1_9ACTN</name>
<evidence type="ECO:0008006" key="4">
    <source>
        <dbReference type="Google" id="ProtNLM"/>
    </source>
</evidence>
<dbReference type="KEGG" id="dtm:BJL86_1146"/>
<feature type="transmembrane region" description="Helical" evidence="1">
    <location>
        <begin position="6"/>
        <end position="28"/>
    </location>
</feature>
<proteinExistence type="predicted"/>
<keyword evidence="1" id="KW-0472">Membrane</keyword>
<organism evidence="2 3">
    <name type="scientific">Dietzia timorensis</name>
    <dbReference type="NCBI Taxonomy" id="499555"/>
    <lineage>
        <taxon>Bacteria</taxon>
        <taxon>Bacillati</taxon>
        <taxon>Actinomycetota</taxon>
        <taxon>Actinomycetes</taxon>
        <taxon>Mycobacteriales</taxon>
        <taxon>Dietziaceae</taxon>
        <taxon>Dietzia</taxon>
    </lineage>
</organism>
<dbReference type="RefSeq" id="WP_075844872.1">
    <property type="nucleotide sequence ID" value="NZ_CP015961.1"/>
</dbReference>
<evidence type="ECO:0000256" key="1">
    <source>
        <dbReference type="SAM" id="Phobius"/>
    </source>
</evidence>
<dbReference type="OrthoDB" id="6712920at2"/>
<keyword evidence="1" id="KW-1133">Transmembrane helix</keyword>
<evidence type="ECO:0000313" key="3">
    <source>
        <dbReference type="Proteomes" id="UP000186104"/>
    </source>
</evidence>
<dbReference type="InterPro" id="IPR031596">
    <property type="entry name" value="MaAIMP_sms"/>
</dbReference>
<keyword evidence="3" id="KW-1185">Reference proteome</keyword>
<protein>
    <recommendedName>
        <fullName evidence="4">Methionine/alanine importer small subunit</fullName>
    </recommendedName>
</protein>
<dbReference type="Proteomes" id="UP000186104">
    <property type="component" value="Chromosome"/>
</dbReference>
<dbReference type="NCBIfam" id="NF033493">
    <property type="entry name" value="MetS_like_NSS"/>
    <property type="match status" value="1"/>
</dbReference>
<dbReference type="AlphaFoldDB" id="A0A173LHY1"/>
<sequence>MTGIAVIMMILFLLIIWGGLVLSIYNFVIHPDDPEAED</sequence>